<reference evidence="2" key="1">
    <citation type="journal article" date="2005" name="Nature">
        <title>The map-based sequence of the rice genome.</title>
        <authorList>
            <consortium name="International rice genome sequencing project (IRGSP)"/>
            <person name="Matsumoto T."/>
            <person name="Wu J."/>
            <person name="Kanamori H."/>
            <person name="Katayose Y."/>
            <person name="Fujisawa M."/>
            <person name="Namiki N."/>
            <person name="Mizuno H."/>
            <person name="Yamamoto K."/>
            <person name="Antonio B.A."/>
            <person name="Baba T."/>
            <person name="Sakata K."/>
            <person name="Nagamura Y."/>
            <person name="Aoki H."/>
            <person name="Arikawa K."/>
            <person name="Arita K."/>
            <person name="Bito T."/>
            <person name="Chiden Y."/>
            <person name="Fujitsuka N."/>
            <person name="Fukunaka R."/>
            <person name="Hamada M."/>
            <person name="Harada C."/>
            <person name="Hayashi A."/>
            <person name="Hijishita S."/>
            <person name="Honda M."/>
            <person name="Hosokawa S."/>
            <person name="Ichikawa Y."/>
            <person name="Idonuma A."/>
            <person name="Iijima M."/>
            <person name="Ikeda M."/>
            <person name="Ikeno M."/>
            <person name="Ito K."/>
            <person name="Ito S."/>
            <person name="Ito T."/>
            <person name="Ito Y."/>
            <person name="Ito Y."/>
            <person name="Iwabuchi A."/>
            <person name="Kamiya K."/>
            <person name="Karasawa W."/>
            <person name="Kurita K."/>
            <person name="Katagiri S."/>
            <person name="Kikuta A."/>
            <person name="Kobayashi H."/>
            <person name="Kobayashi N."/>
            <person name="Machita K."/>
            <person name="Maehara T."/>
            <person name="Masukawa M."/>
            <person name="Mizubayashi T."/>
            <person name="Mukai Y."/>
            <person name="Nagasaki H."/>
            <person name="Nagata Y."/>
            <person name="Naito S."/>
            <person name="Nakashima M."/>
            <person name="Nakama Y."/>
            <person name="Nakamichi Y."/>
            <person name="Nakamura M."/>
            <person name="Meguro A."/>
            <person name="Negishi M."/>
            <person name="Ohta I."/>
            <person name="Ohta T."/>
            <person name="Okamoto M."/>
            <person name="Ono N."/>
            <person name="Saji S."/>
            <person name="Sakaguchi M."/>
            <person name="Sakai K."/>
            <person name="Shibata M."/>
            <person name="Shimokawa T."/>
            <person name="Song J."/>
            <person name="Takazaki Y."/>
            <person name="Terasawa K."/>
            <person name="Tsugane M."/>
            <person name="Tsuji K."/>
            <person name="Ueda S."/>
            <person name="Waki K."/>
            <person name="Yamagata H."/>
            <person name="Yamamoto M."/>
            <person name="Yamamoto S."/>
            <person name="Yamane H."/>
            <person name="Yoshiki S."/>
            <person name="Yoshihara R."/>
            <person name="Yukawa K."/>
            <person name="Zhong H."/>
            <person name="Yano M."/>
            <person name="Yuan Q."/>
            <person name="Ouyang S."/>
            <person name="Liu J."/>
            <person name="Jones K.M."/>
            <person name="Gansberger K."/>
            <person name="Moffat K."/>
            <person name="Hill J."/>
            <person name="Bera J."/>
            <person name="Fadrosh D."/>
            <person name="Jin S."/>
            <person name="Johri S."/>
            <person name="Kim M."/>
            <person name="Overton L."/>
            <person name="Reardon M."/>
            <person name="Tsitrin T."/>
            <person name="Vuong H."/>
            <person name="Weaver B."/>
            <person name="Ciecko A."/>
            <person name="Tallon L."/>
            <person name="Jackson J."/>
            <person name="Pai G."/>
            <person name="Aken S.V."/>
            <person name="Utterback T."/>
            <person name="Reidmuller S."/>
            <person name="Feldblyum T."/>
            <person name="Hsiao J."/>
            <person name="Zismann V."/>
            <person name="Iobst S."/>
            <person name="de Vazeille A.R."/>
            <person name="Buell C.R."/>
            <person name="Ying K."/>
            <person name="Li Y."/>
            <person name="Lu T."/>
            <person name="Huang Y."/>
            <person name="Zhao Q."/>
            <person name="Feng Q."/>
            <person name="Zhang L."/>
            <person name="Zhu J."/>
            <person name="Weng Q."/>
            <person name="Mu J."/>
            <person name="Lu Y."/>
            <person name="Fan D."/>
            <person name="Liu Y."/>
            <person name="Guan J."/>
            <person name="Zhang Y."/>
            <person name="Yu S."/>
            <person name="Liu X."/>
            <person name="Zhang Y."/>
            <person name="Hong G."/>
            <person name="Han B."/>
            <person name="Choisne N."/>
            <person name="Demange N."/>
            <person name="Orjeda G."/>
            <person name="Samain S."/>
            <person name="Cattolico L."/>
            <person name="Pelletier E."/>
            <person name="Couloux A."/>
            <person name="Segurens B."/>
            <person name="Wincker P."/>
            <person name="D'Hont A."/>
            <person name="Scarpelli C."/>
            <person name="Weissenbach J."/>
            <person name="Salanoubat M."/>
            <person name="Quetier F."/>
            <person name="Yu Y."/>
            <person name="Kim H.R."/>
            <person name="Rambo T."/>
            <person name="Currie J."/>
            <person name="Collura K."/>
            <person name="Luo M."/>
            <person name="Yang T."/>
            <person name="Ammiraju J.S.S."/>
            <person name="Engler F."/>
            <person name="Soderlund C."/>
            <person name="Wing R.A."/>
            <person name="Palmer L.E."/>
            <person name="de la Bastide M."/>
            <person name="Spiegel L."/>
            <person name="Nascimento L."/>
            <person name="Zutavern T."/>
            <person name="O'Shaughnessy A."/>
            <person name="Dike S."/>
            <person name="Dedhia N."/>
            <person name="Preston R."/>
            <person name="Balija V."/>
            <person name="McCombie W.R."/>
            <person name="Chow T."/>
            <person name="Chen H."/>
            <person name="Chung M."/>
            <person name="Chen C."/>
            <person name="Shaw J."/>
            <person name="Wu H."/>
            <person name="Hsiao K."/>
            <person name="Chao Y."/>
            <person name="Chu M."/>
            <person name="Cheng C."/>
            <person name="Hour A."/>
            <person name="Lee P."/>
            <person name="Lin S."/>
            <person name="Lin Y."/>
            <person name="Liou J."/>
            <person name="Liu S."/>
            <person name="Hsing Y."/>
            <person name="Raghuvanshi S."/>
            <person name="Mohanty A."/>
            <person name="Bharti A.K."/>
            <person name="Gaur A."/>
            <person name="Gupta V."/>
            <person name="Kumar D."/>
            <person name="Ravi V."/>
            <person name="Vij S."/>
            <person name="Kapur A."/>
            <person name="Khurana P."/>
            <person name="Khurana P."/>
            <person name="Khurana J.P."/>
            <person name="Tyagi A.K."/>
            <person name="Gaikwad K."/>
            <person name="Singh A."/>
            <person name="Dalal V."/>
            <person name="Srivastava S."/>
            <person name="Dixit A."/>
            <person name="Pal A.K."/>
            <person name="Ghazi I.A."/>
            <person name="Yadav M."/>
            <person name="Pandit A."/>
            <person name="Bhargava A."/>
            <person name="Sureshbabu K."/>
            <person name="Batra K."/>
            <person name="Sharma T.R."/>
            <person name="Mohapatra T."/>
            <person name="Singh N.K."/>
            <person name="Messing J."/>
            <person name="Nelson A.B."/>
            <person name="Fuks G."/>
            <person name="Kavchok S."/>
            <person name="Keizer G."/>
            <person name="Linton E."/>
            <person name="Llaca V."/>
            <person name="Song R."/>
            <person name="Tanyolac B."/>
            <person name="Young S."/>
            <person name="Ho-Il K."/>
            <person name="Hahn J.H."/>
            <person name="Sangsakoo G."/>
            <person name="Vanavichit A."/>
            <person name="de Mattos Luiz.A.T."/>
            <person name="Zimmer P.D."/>
            <person name="Malone G."/>
            <person name="Dellagostin O."/>
            <person name="de Oliveira A.C."/>
            <person name="Bevan M."/>
            <person name="Bancroft I."/>
            <person name="Minx P."/>
            <person name="Cordum H."/>
            <person name="Wilson R."/>
            <person name="Cheng Z."/>
            <person name="Jin W."/>
            <person name="Jiang J."/>
            <person name="Leong S.A."/>
            <person name="Iwama H."/>
            <person name="Gojobori T."/>
            <person name="Itoh T."/>
            <person name="Niimura Y."/>
            <person name="Fujii Y."/>
            <person name="Habara T."/>
            <person name="Sakai H."/>
            <person name="Sato Y."/>
            <person name="Wilson G."/>
            <person name="Kumar K."/>
            <person name="McCouch S."/>
            <person name="Juretic N."/>
            <person name="Hoen D."/>
            <person name="Wright S."/>
            <person name="Bruskiewich R."/>
            <person name="Bureau T."/>
            <person name="Miyao A."/>
            <person name="Hirochika H."/>
            <person name="Nishikawa T."/>
            <person name="Kadowaki K."/>
            <person name="Sugiura M."/>
            <person name="Burr B."/>
            <person name="Sasaki T."/>
        </authorList>
    </citation>
    <scope>NUCLEOTIDE SEQUENCE [LARGE SCALE GENOMIC DNA]</scope>
    <source>
        <strain evidence="2">cv. Nipponbare</strain>
    </source>
</reference>
<sequence>MVEPTLPHIGGAGVVVGVLVVDLEFVNVLEHHPPLVVAGSGRHINAERRSSALVPQPRPWTKSFLLTGSASAARRTVVIITGVVFAAGRLSPLPPARWPPHPPTWTAASEDARVCRPVGGTRSSRRRDAEVDVDVVRSHGRGGTASAAGLVPFSPLVSLPPAAAPRPFS</sequence>
<evidence type="ECO:0000313" key="1">
    <source>
        <dbReference type="EMBL" id="BAD15548.1"/>
    </source>
</evidence>
<proteinExistence type="predicted"/>
<evidence type="ECO:0000313" key="2">
    <source>
        <dbReference type="Proteomes" id="UP000000763"/>
    </source>
</evidence>
<dbReference type="Proteomes" id="UP000000763">
    <property type="component" value="Chromosome 2"/>
</dbReference>
<dbReference type="EMBL" id="AP004114">
    <property type="protein sequence ID" value="BAD15548.1"/>
    <property type="molecule type" value="Genomic_DNA"/>
</dbReference>
<accession>Q6ZGT7</accession>
<name>Q6ZGT7_ORYSJ</name>
<dbReference type="AlphaFoldDB" id="Q6ZGT7"/>
<organism evidence="1 2">
    <name type="scientific">Oryza sativa subsp. japonica</name>
    <name type="common">Rice</name>
    <dbReference type="NCBI Taxonomy" id="39947"/>
    <lineage>
        <taxon>Eukaryota</taxon>
        <taxon>Viridiplantae</taxon>
        <taxon>Streptophyta</taxon>
        <taxon>Embryophyta</taxon>
        <taxon>Tracheophyta</taxon>
        <taxon>Spermatophyta</taxon>
        <taxon>Magnoliopsida</taxon>
        <taxon>Liliopsida</taxon>
        <taxon>Poales</taxon>
        <taxon>Poaceae</taxon>
        <taxon>BOP clade</taxon>
        <taxon>Oryzoideae</taxon>
        <taxon>Oryzeae</taxon>
        <taxon>Oryzinae</taxon>
        <taxon>Oryza</taxon>
        <taxon>Oryza sativa</taxon>
    </lineage>
</organism>
<reference evidence="2" key="2">
    <citation type="journal article" date="2008" name="Nucleic Acids Res.">
        <title>The rice annotation project database (RAP-DB): 2008 update.</title>
        <authorList>
            <consortium name="The rice annotation project (RAP)"/>
        </authorList>
    </citation>
    <scope>GENOME REANNOTATION</scope>
    <source>
        <strain evidence="2">cv. Nipponbare</strain>
    </source>
</reference>
<protein>
    <submittedName>
        <fullName evidence="1">Uncharacterized protein</fullName>
    </submittedName>
</protein>
<gene>
    <name evidence="1" type="primary">OJ1118_G04.21</name>
</gene>